<protein>
    <recommendedName>
        <fullName evidence="4">PARP catalytic domain-containing protein</fullName>
    </recommendedName>
</protein>
<dbReference type="Proteomes" id="UP000663852">
    <property type="component" value="Unassembled WGS sequence"/>
</dbReference>
<feature type="transmembrane region" description="Helical" evidence="1">
    <location>
        <begin position="12"/>
        <end position="37"/>
    </location>
</feature>
<evidence type="ECO:0000313" key="2">
    <source>
        <dbReference type="EMBL" id="CAF1251746.1"/>
    </source>
</evidence>
<accession>A0A815A417</accession>
<keyword evidence="1" id="KW-0812">Transmembrane</keyword>
<sequence>MSFQSTFYRSLIYFHAIIAIAEFLLTFTLIIAVLHNSEIFFKITGPDDEDWNLIAEGYRIAIWILFLIACLLDYYHYRVWWHYKPQFTDIGFFFEMPTTPLSRKHKRYIPYHLLGDHRTESFGDRTCSAGVHCKNRQLEHIFIFHFRGYNPQRRYFDIIRADNPKNLYIGFHQTDPASAVLIAHSDFRISTGSRSTMLGHGIYFARSREGTEKKANRRGAFICAEINMGRVFYIRSHKRSVYSGKKTWWSTHDTAYYCHRDPKFDEFCVKSPNQILRWIIVIEKQFDKKVENYGLDTEFDDTKCGCF</sequence>
<evidence type="ECO:0008006" key="4">
    <source>
        <dbReference type="Google" id="ProtNLM"/>
    </source>
</evidence>
<name>A0A815A417_ADIRI</name>
<dbReference type="EMBL" id="CAJNOJ010000180">
    <property type="protein sequence ID" value="CAF1251746.1"/>
    <property type="molecule type" value="Genomic_DNA"/>
</dbReference>
<reference evidence="2" key="1">
    <citation type="submission" date="2021-02" db="EMBL/GenBank/DDBJ databases">
        <authorList>
            <person name="Nowell W R."/>
        </authorList>
    </citation>
    <scope>NUCLEOTIDE SEQUENCE</scope>
</reference>
<dbReference type="SUPFAM" id="SSF56399">
    <property type="entry name" value="ADP-ribosylation"/>
    <property type="match status" value="1"/>
</dbReference>
<dbReference type="Gene3D" id="3.90.228.10">
    <property type="match status" value="1"/>
</dbReference>
<organism evidence="2 3">
    <name type="scientific">Adineta ricciae</name>
    <name type="common">Rotifer</name>
    <dbReference type="NCBI Taxonomy" id="249248"/>
    <lineage>
        <taxon>Eukaryota</taxon>
        <taxon>Metazoa</taxon>
        <taxon>Spiralia</taxon>
        <taxon>Gnathifera</taxon>
        <taxon>Rotifera</taxon>
        <taxon>Eurotatoria</taxon>
        <taxon>Bdelloidea</taxon>
        <taxon>Adinetida</taxon>
        <taxon>Adinetidae</taxon>
        <taxon>Adineta</taxon>
    </lineage>
</organism>
<dbReference type="AlphaFoldDB" id="A0A815A417"/>
<evidence type="ECO:0000256" key="1">
    <source>
        <dbReference type="SAM" id="Phobius"/>
    </source>
</evidence>
<keyword evidence="1" id="KW-0472">Membrane</keyword>
<dbReference type="OrthoDB" id="9984470at2759"/>
<feature type="transmembrane region" description="Helical" evidence="1">
    <location>
        <begin position="57"/>
        <end position="75"/>
    </location>
</feature>
<comment type="caution">
    <text evidence="2">The sequence shown here is derived from an EMBL/GenBank/DDBJ whole genome shotgun (WGS) entry which is preliminary data.</text>
</comment>
<evidence type="ECO:0000313" key="3">
    <source>
        <dbReference type="Proteomes" id="UP000663852"/>
    </source>
</evidence>
<gene>
    <name evidence="2" type="ORF">EDS130_LOCUS28015</name>
</gene>
<proteinExistence type="predicted"/>
<keyword evidence="1" id="KW-1133">Transmembrane helix</keyword>